<evidence type="ECO:0000256" key="4">
    <source>
        <dbReference type="ARBA" id="ARBA00022777"/>
    </source>
</evidence>
<evidence type="ECO:0000256" key="6">
    <source>
        <dbReference type="SAM" id="MobiDB-lite"/>
    </source>
</evidence>
<dbReference type="SUPFAM" id="SSF55874">
    <property type="entry name" value="ATPase domain of HSP90 chaperone/DNA topoisomerase II/histidine kinase"/>
    <property type="match status" value="1"/>
</dbReference>
<gene>
    <name evidence="8" type="ORF">GV368_10370</name>
</gene>
<dbReference type="Gene3D" id="3.40.50.2300">
    <property type="match status" value="1"/>
</dbReference>
<dbReference type="InterPro" id="IPR004358">
    <property type="entry name" value="Sig_transdc_His_kin-like_C"/>
</dbReference>
<feature type="region of interest" description="Disordered" evidence="6">
    <location>
        <begin position="1"/>
        <end position="34"/>
    </location>
</feature>
<accession>A0ABX1QR28</accession>
<feature type="domain" description="Response regulatory" evidence="7">
    <location>
        <begin position="93"/>
        <end position="211"/>
    </location>
</feature>
<dbReference type="SMART" id="SM00448">
    <property type="entry name" value="REC"/>
    <property type="match status" value="1"/>
</dbReference>
<dbReference type="SUPFAM" id="SSF52172">
    <property type="entry name" value="CheY-like"/>
    <property type="match status" value="1"/>
</dbReference>
<evidence type="ECO:0000256" key="2">
    <source>
        <dbReference type="ARBA" id="ARBA00012438"/>
    </source>
</evidence>
<evidence type="ECO:0000256" key="3">
    <source>
        <dbReference type="ARBA" id="ARBA00022679"/>
    </source>
</evidence>
<dbReference type="PANTHER" id="PTHR43047:SF72">
    <property type="entry name" value="OSMOSENSING HISTIDINE PROTEIN KINASE SLN1"/>
    <property type="match status" value="1"/>
</dbReference>
<protein>
    <recommendedName>
        <fullName evidence="2">histidine kinase</fullName>
        <ecNumber evidence="2">2.7.13.3</ecNumber>
    </recommendedName>
</protein>
<organism evidence="8 9">
    <name type="scientific">Tepidiphilus baoligensis</name>
    <dbReference type="NCBI Taxonomy" id="2698687"/>
    <lineage>
        <taxon>Bacteria</taxon>
        <taxon>Pseudomonadati</taxon>
        <taxon>Pseudomonadota</taxon>
        <taxon>Hydrogenophilia</taxon>
        <taxon>Hydrogenophilales</taxon>
        <taxon>Hydrogenophilaceae</taxon>
        <taxon>Tepidiphilus</taxon>
    </lineage>
</organism>
<dbReference type="InterPro" id="IPR011006">
    <property type="entry name" value="CheY-like_superfamily"/>
</dbReference>
<evidence type="ECO:0000313" key="8">
    <source>
        <dbReference type="EMBL" id="NMH17484.1"/>
    </source>
</evidence>
<evidence type="ECO:0000259" key="7">
    <source>
        <dbReference type="PROSITE" id="PS50110"/>
    </source>
</evidence>
<feature type="compositionally biased region" description="Basic residues" evidence="6">
    <location>
        <begin position="1"/>
        <end position="15"/>
    </location>
</feature>
<dbReference type="InterPro" id="IPR001789">
    <property type="entry name" value="Sig_transdc_resp-reg_receiver"/>
</dbReference>
<dbReference type="Proteomes" id="UP000669605">
    <property type="component" value="Unassembled WGS sequence"/>
</dbReference>
<keyword evidence="5" id="KW-0597">Phosphoprotein</keyword>
<feature type="modified residue" description="4-aspartylphosphate" evidence="5">
    <location>
        <position position="143"/>
    </location>
</feature>
<evidence type="ECO:0000256" key="1">
    <source>
        <dbReference type="ARBA" id="ARBA00000085"/>
    </source>
</evidence>
<keyword evidence="4" id="KW-0418">Kinase</keyword>
<dbReference type="EMBL" id="JAAAUB010000022">
    <property type="protein sequence ID" value="NMH17484.1"/>
    <property type="molecule type" value="Genomic_DNA"/>
</dbReference>
<dbReference type="PANTHER" id="PTHR43047">
    <property type="entry name" value="TWO-COMPONENT HISTIDINE PROTEIN KINASE"/>
    <property type="match status" value="1"/>
</dbReference>
<dbReference type="Pfam" id="PF02518">
    <property type="entry name" value="HATPase_c"/>
    <property type="match status" value="1"/>
</dbReference>
<comment type="catalytic activity">
    <reaction evidence="1">
        <text>ATP + protein L-histidine = ADP + protein N-phospho-L-histidine.</text>
        <dbReference type="EC" id="2.7.13.3"/>
    </reaction>
</comment>
<dbReference type="InterPro" id="IPR036890">
    <property type="entry name" value="HATPase_C_sf"/>
</dbReference>
<proteinExistence type="predicted"/>
<dbReference type="InterPro" id="IPR003594">
    <property type="entry name" value="HATPase_dom"/>
</dbReference>
<reference evidence="8 9" key="1">
    <citation type="journal article" date="2020" name="Curr. Microbiol.">
        <title>Tepidiphilus baoligensis sp. nov., a Novel Bacterium of the Family Hydrogenophilaceae Isolated from an Oil Reservoir.</title>
        <authorList>
            <person name="Zhang X."/>
            <person name="Wang G."/>
            <person name="Ma X."/>
            <person name="Yu J."/>
            <person name="You J."/>
            <person name="Xue Y."/>
            <person name="Ma Y."/>
        </authorList>
    </citation>
    <scope>NUCLEOTIDE SEQUENCE [LARGE SCALE GENOMIC DNA]</scope>
    <source>
        <strain evidence="8 9">B18-69</strain>
    </source>
</reference>
<dbReference type="Gene3D" id="3.30.565.10">
    <property type="entry name" value="Histidine kinase-like ATPase, C-terminal domain"/>
    <property type="match status" value="1"/>
</dbReference>
<dbReference type="PRINTS" id="PR00344">
    <property type="entry name" value="BCTRLSENSOR"/>
</dbReference>
<dbReference type="EC" id="2.7.13.3" evidence="2"/>
<sequence length="227" mass="24490">MGNRRHRYRHRHRSFASRPPLRTVQPPGQENGSIEGTGIGLAIAHELVERMGGSMRVESRLGEGSTFAFTLAATDPRITGGIASTLNTLAHRTLLCIDDTPANLSLIVDVLGAVEGIKLLVATKGEQGLRIAQDRHPDAILLDLHLSDIDGYEVLNQLQSRPDTAKIPVLVISADATSQAQERAKTYPALKDYLTKPLDIEALGQALARLFVASDVPCPLPDGIARP</sequence>
<evidence type="ECO:0000256" key="5">
    <source>
        <dbReference type="PROSITE-ProRule" id="PRU00169"/>
    </source>
</evidence>
<name>A0ABX1QR28_9PROT</name>
<evidence type="ECO:0000313" key="9">
    <source>
        <dbReference type="Proteomes" id="UP000669605"/>
    </source>
</evidence>
<dbReference type="PROSITE" id="PS50110">
    <property type="entry name" value="RESPONSE_REGULATORY"/>
    <property type="match status" value="1"/>
</dbReference>
<dbReference type="Pfam" id="PF00072">
    <property type="entry name" value="Response_reg"/>
    <property type="match status" value="1"/>
</dbReference>
<keyword evidence="3" id="KW-0808">Transferase</keyword>
<keyword evidence="9" id="KW-1185">Reference proteome</keyword>
<comment type="caution">
    <text evidence="8">The sequence shown here is derived from an EMBL/GenBank/DDBJ whole genome shotgun (WGS) entry which is preliminary data.</text>
</comment>